<accession>A0A426Z6D7</accession>
<name>A0A426Z6D7_ENSVE</name>
<evidence type="ECO:0000313" key="3">
    <source>
        <dbReference type="Proteomes" id="UP000287651"/>
    </source>
</evidence>
<reference evidence="2 3" key="1">
    <citation type="journal article" date="2014" name="Agronomy (Basel)">
        <title>A Draft Genome Sequence for Ensete ventricosum, the Drought-Tolerant Tree Against Hunger.</title>
        <authorList>
            <person name="Harrison J."/>
            <person name="Moore K.A."/>
            <person name="Paszkiewicz K."/>
            <person name="Jones T."/>
            <person name="Grant M."/>
            <person name="Ambacheew D."/>
            <person name="Muzemil S."/>
            <person name="Studholme D.J."/>
        </authorList>
    </citation>
    <scope>NUCLEOTIDE SEQUENCE [LARGE SCALE GENOMIC DNA]</scope>
</reference>
<feature type="region of interest" description="Disordered" evidence="1">
    <location>
        <begin position="1"/>
        <end position="57"/>
    </location>
</feature>
<proteinExistence type="predicted"/>
<comment type="caution">
    <text evidence="2">The sequence shown here is derived from an EMBL/GenBank/DDBJ whole genome shotgun (WGS) entry which is preliminary data.</text>
</comment>
<dbReference type="EMBL" id="AMZH03008174">
    <property type="protein sequence ID" value="RRT59516.1"/>
    <property type="molecule type" value="Genomic_DNA"/>
</dbReference>
<sequence>SHFPRFPAPGSLPPRRDSSIKSGLPPRAEDPPAQKSTHSRESPTSPRRLALGWRRGI</sequence>
<evidence type="ECO:0000313" key="2">
    <source>
        <dbReference type="EMBL" id="RRT59516.1"/>
    </source>
</evidence>
<organism evidence="2 3">
    <name type="scientific">Ensete ventricosum</name>
    <name type="common">Abyssinian banana</name>
    <name type="synonym">Musa ensete</name>
    <dbReference type="NCBI Taxonomy" id="4639"/>
    <lineage>
        <taxon>Eukaryota</taxon>
        <taxon>Viridiplantae</taxon>
        <taxon>Streptophyta</taxon>
        <taxon>Embryophyta</taxon>
        <taxon>Tracheophyta</taxon>
        <taxon>Spermatophyta</taxon>
        <taxon>Magnoliopsida</taxon>
        <taxon>Liliopsida</taxon>
        <taxon>Zingiberales</taxon>
        <taxon>Musaceae</taxon>
        <taxon>Ensete</taxon>
    </lineage>
</organism>
<gene>
    <name evidence="2" type="ORF">B296_00036229</name>
</gene>
<evidence type="ECO:0000256" key="1">
    <source>
        <dbReference type="SAM" id="MobiDB-lite"/>
    </source>
</evidence>
<dbReference type="Proteomes" id="UP000287651">
    <property type="component" value="Unassembled WGS sequence"/>
</dbReference>
<dbReference type="AlphaFoldDB" id="A0A426Z6D7"/>
<feature type="non-terminal residue" evidence="2">
    <location>
        <position position="1"/>
    </location>
</feature>
<protein>
    <submittedName>
        <fullName evidence="2">Uncharacterized protein</fullName>
    </submittedName>
</protein>
<feature type="compositionally biased region" description="Pro residues" evidence="1">
    <location>
        <begin position="1"/>
        <end position="12"/>
    </location>
</feature>